<organism evidence="1 2">
    <name type="scientific">Hyaloperonospora arabidopsidis (strain Emoy2)</name>
    <name type="common">Downy mildew agent</name>
    <name type="synonym">Peronospora arabidopsidis</name>
    <dbReference type="NCBI Taxonomy" id="559515"/>
    <lineage>
        <taxon>Eukaryota</taxon>
        <taxon>Sar</taxon>
        <taxon>Stramenopiles</taxon>
        <taxon>Oomycota</taxon>
        <taxon>Peronosporomycetes</taxon>
        <taxon>Peronosporales</taxon>
        <taxon>Peronosporaceae</taxon>
        <taxon>Hyaloperonospora</taxon>
    </lineage>
</organism>
<evidence type="ECO:0000313" key="1">
    <source>
        <dbReference type="EnsemblProtists" id="HpaP812576"/>
    </source>
</evidence>
<dbReference type="InParanoid" id="M4C0P6"/>
<accession>M4C0P6</accession>
<sequence length="60" mass="6748">MVSWTRHTASFYALSMMNGQAVRILVDFGAERNLVRPGLGLHLIESSKVIAERFDGIKTR</sequence>
<evidence type="ECO:0000313" key="2">
    <source>
        <dbReference type="Proteomes" id="UP000011713"/>
    </source>
</evidence>
<reference evidence="1" key="2">
    <citation type="submission" date="2015-06" db="UniProtKB">
        <authorList>
            <consortium name="EnsemblProtists"/>
        </authorList>
    </citation>
    <scope>IDENTIFICATION</scope>
    <source>
        <strain evidence="1">Emoy2</strain>
    </source>
</reference>
<name>M4C0P6_HYAAE</name>
<dbReference type="Proteomes" id="UP000011713">
    <property type="component" value="Unassembled WGS sequence"/>
</dbReference>
<proteinExistence type="predicted"/>
<keyword evidence="2" id="KW-1185">Reference proteome</keyword>
<dbReference type="EMBL" id="JH598078">
    <property type="status" value="NOT_ANNOTATED_CDS"/>
    <property type="molecule type" value="Genomic_DNA"/>
</dbReference>
<dbReference type="HOGENOM" id="CLU_2946568_0_0_1"/>
<dbReference type="VEuPathDB" id="FungiDB:HpaG812576"/>
<protein>
    <submittedName>
        <fullName evidence="1">Uncharacterized protein</fullName>
    </submittedName>
</protein>
<dbReference type="AlphaFoldDB" id="M4C0P6"/>
<dbReference type="EnsemblProtists" id="HpaT812576">
    <property type="protein sequence ID" value="HpaP812576"/>
    <property type="gene ID" value="HpaG812576"/>
</dbReference>
<reference evidence="2" key="1">
    <citation type="journal article" date="2010" name="Science">
        <title>Signatures of adaptation to obligate biotrophy in the Hyaloperonospora arabidopsidis genome.</title>
        <authorList>
            <person name="Baxter L."/>
            <person name="Tripathy S."/>
            <person name="Ishaque N."/>
            <person name="Boot N."/>
            <person name="Cabral A."/>
            <person name="Kemen E."/>
            <person name="Thines M."/>
            <person name="Ah-Fong A."/>
            <person name="Anderson R."/>
            <person name="Badejoko W."/>
            <person name="Bittner-Eddy P."/>
            <person name="Boore J.L."/>
            <person name="Chibucos M.C."/>
            <person name="Coates M."/>
            <person name="Dehal P."/>
            <person name="Delehaunty K."/>
            <person name="Dong S."/>
            <person name="Downton P."/>
            <person name="Dumas B."/>
            <person name="Fabro G."/>
            <person name="Fronick C."/>
            <person name="Fuerstenberg S.I."/>
            <person name="Fulton L."/>
            <person name="Gaulin E."/>
            <person name="Govers F."/>
            <person name="Hughes L."/>
            <person name="Humphray S."/>
            <person name="Jiang R.H."/>
            <person name="Judelson H."/>
            <person name="Kamoun S."/>
            <person name="Kyung K."/>
            <person name="Meijer H."/>
            <person name="Minx P."/>
            <person name="Morris P."/>
            <person name="Nelson J."/>
            <person name="Phuntumart V."/>
            <person name="Qutob D."/>
            <person name="Rehmany A."/>
            <person name="Rougon-Cardoso A."/>
            <person name="Ryden P."/>
            <person name="Torto-Alalibo T."/>
            <person name="Studholme D."/>
            <person name="Wang Y."/>
            <person name="Win J."/>
            <person name="Wood J."/>
            <person name="Clifton S.W."/>
            <person name="Rogers J."/>
            <person name="Van den Ackerveken G."/>
            <person name="Jones J.D."/>
            <person name="McDowell J.M."/>
            <person name="Beynon J."/>
            <person name="Tyler B.M."/>
        </authorList>
    </citation>
    <scope>NUCLEOTIDE SEQUENCE [LARGE SCALE GENOMIC DNA]</scope>
    <source>
        <strain evidence="2">Emoy2</strain>
    </source>
</reference>